<evidence type="ECO:0000313" key="3">
    <source>
        <dbReference type="Proteomes" id="UP000557872"/>
    </source>
</evidence>
<dbReference type="Pfam" id="PF01370">
    <property type="entry name" value="Epimerase"/>
    <property type="match status" value="1"/>
</dbReference>
<dbReference type="SUPFAM" id="SSF51735">
    <property type="entry name" value="NAD(P)-binding Rossmann-fold domains"/>
    <property type="match status" value="1"/>
</dbReference>
<accession>A0A851GQF9</accession>
<dbReference type="Proteomes" id="UP000557872">
    <property type="component" value="Unassembled WGS sequence"/>
</dbReference>
<dbReference type="Gene3D" id="3.40.50.720">
    <property type="entry name" value="NAD(P)-binding Rossmann-like Domain"/>
    <property type="match status" value="1"/>
</dbReference>
<dbReference type="InterPro" id="IPR050177">
    <property type="entry name" value="Lipid_A_modif_metabolic_enz"/>
</dbReference>
<proteinExistence type="predicted"/>
<dbReference type="Gene3D" id="3.90.25.10">
    <property type="entry name" value="UDP-galactose 4-epimerase, domain 1"/>
    <property type="match status" value="1"/>
</dbReference>
<organism evidence="2 3">
    <name type="scientific">Oceaniferula marina</name>
    <dbReference type="NCBI Taxonomy" id="2748318"/>
    <lineage>
        <taxon>Bacteria</taxon>
        <taxon>Pseudomonadati</taxon>
        <taxon>Verrucomicrobiota</taxon>
        <taxon>Verrucomicrobiia</taxon>
        <taxon>Verrucomicrobiales</taxon>
        <taxon>Verrucomicrobiaceae</taxon>
        <taxon>Oceaniferula</taxon>
    </lineage>
</organism>
<name>A0A851GQF9_9BACT</name>
<dbReference type="PANTHER" id="PTHR43245:SF13">
    <property type="entry name" value="UDP-D-APIOSE_UDP-D-XYLOSE SYNTHASE 2"/>
    <property type="match status" value="1"/>
</dbReference>
<dbReference type="RefSeq" id="WP_178933898.1">
    <property type="nucleotide sequence ID" value="NZ_JACBAZ010000008.1"/>
</dbReference>
<protein>
    <submittedName>
        <fullName evidence="2">NAD-dependent epimerase/dehydratase family protein</fullName>
    </submittedName>
</protein>
<sequence>MNILITGGAGFIGSHIVEHFQGKADTIRVLDNLRTGYRHNLDGFDCEFIEGSITDRALVKQAMQGIDYVFHLAAMVSVPESMSKISECVDINVNGLINVLEEASEAGVKKLVFASSAANYGDNPTVPKVETMYPEPKSPYAITKLDGEYYLEMFRSEGKLETASIRFFNVFGPRQDPKGAYAAAVPIFIEKAVKSEDITVFGDGEQTRDFIYVKDIVGALVFAVTTDGVHGTFNAGYGGQITINDLANNILESAGTSSQLLHGPERAGDVKHSRASSDKLRAAGWKPQHTLEEGLEATFEFFKNKHS</sequence>
<feature type="domain" description="NAD-dependent epimerase/dehydratase" evidence="1">
    <location>
        <begin position="3"/>
        <end position="236"/>
    </location>
</feature>
<evidence type="ECO:0000259" key="1">
    <source>
        <dbReference type="Pfam" id="PF01370"/>
    </source>
</evidence>
<gene>
    <name evidence="2" type="ORF">HW115_15665</name>
</gene>
<dbReference type="InterPro" id="IPR001509">
    <property type="entry name" value="Epimerase_deHydtase"/>
</dbReference>
<dbReference type="PANTHER" id="PTHR43245">
    <property type="entry name" value="BIFUNCTIONAL POLYMYXIN RESISTANCE PROTEIN ARNA"/>
    <property type="match status" value="1"/>
</dbReference>
<dbReference type="InterPro" id="IPR036291">
    <property type="entry name" value="NAD(P)-bd_dom_sf"/>
</dbReference>
<reference evidence="2 3" key="1">
    <citation type="submission" date="2020-07" db="EMBL/GenBank/DDBJ databases">
        <title>Roseicoccus Jingziensis gen. nov., sp. nov., isolated from coastal seawater.</title>
        <authorList>
            <person name="Feng X."/>
        </authorList>
    </citation>
    <scope>NUCLEOTIDE SEQUENCE [LARGE SCALE GENOMIC DNA]</scope>
    <source>
        <strain evidence="2 3">N1E253</strain>
    </source>
</reference>
<dbReference type="AlphaFoldDB" id="A0A851GQF9"/>
<evidence type="ECO:0000313" key="2">
    <source>
        <dbReference type="EMBL" id="NWK57060.1"/>
    </source>
</evidence>
<keyword evidence="3" id="KW-1185">Reference proteome</keyword>
<comment type="caution">
    <text evidence="2">The sequence shown here is derived from an EMBL/GenBank/DDBJ whole genome shotgun (WGS) entry which is preliminary data.</text>
</comment>
<dbReference type="EMBL" id="JACBAZ010000008">
    <property type="protein sequence ID" value="NWK57060.1"/>
    <property type="molecule type" value="Genomic_DNA"/>
</dbReference>